<dbReference type="OrthoDB" id="9776868at2"/>
<dbReference type="SUPFAM" id="SSF53223">
    <property type="entry name" value="Aminoacid dehydrogenase-like, N-terminal domain"/>
    <property type="match status" value="1"/>
</dbReference>
<dbReference type="Gene3D" id="3.40.50.10860">
    <property type="entry name" value="Leucine Dehydrogenase, chain A, domain 1"/>
    <property type="match status" value="1"/>
</dbReference>
<comment type="caution">
    <text evidence="4">The sequence shown here is derived from an EMBL/GenBank/DDBJ whole genome shotgun (WGS) entry which is preliminary data.</text>
</comment>
<dbReference type="NCBIfam" id="NF001311">
    <property type="entry name" value="PRK00258.1-3"/>
    <property type="match status" value="1"/>
</dbReference>
<dbReference type="AlphaFoldDB" id="A0A4R8ZHG6"/>
<dbReference type="GO" id="GO:0009423">
    <property type="term" value="P:chorismate biosynthetic process"/>
    <property type="evidence" value="ECO:0007669"/>
    <property type="project" value="TreeGrafter"/>
</dbReference>
<keyword evidence="2" id="KW-0057">Aromatic amino acid biosynthesis</keyword>
<organism evidence="4 5">
    <name type="scientific">Cryobacterium lyxosi</name>
    <dbReference type="NCBI Taxonomy" id="1259228"/>
    <lineage>
        <taxon>Bacteria</taxon>
        <taxon>Bacillati</taxon>
        <taxon>Actinomycetota</taxon>
        <taxon>Actinomycetes</taxon>
        <taxon>Micrococcales</taxon>
        <taxon>Microbacteriaceae</taxon>
        <taxon>Cryobacterium</taxon>
    </lineage>
</organism>
<dbReference type="PANTHER" id="PTHR21089">
    <property type="entry name" value="SHIKIMATE DEHYDROGENASE"/>
    <property type="match status" value="1"/>
</dbReference>
<dbReference type="GO" id="GO:0005829">
    <property type="term" value="C:cytosol"/>
    <property type="evidence" value="ECO:0007669"/>
    <property type="project" value="TreeGrafter"/>
</dbReference>
<dbReference type="GO" id="GO:0050661">
    <property type="term" value="F:NADP binding"/>
    <property type="evidence" value="ECO:0007669"/>
    <property type="project" value="TreeGrafter"/>
</dbReference>
<dbReference type="EC" id="1.1.1.25" evidence="4"/>
<dbReference type="SUPFAM" id="SSF51735">
    <property type="entry name" value="NAD(P)-binding Rossmann-fold domains"/>
    <property type="match status" value="1"/>
</dbReference>
<keyword evidence="2" id="KW-0028">Amino-acid biosynthesis</keyword>
<dbReference type="GO" id="GO:0019632">
    <property type="term" value="P:shikimate metabolic process"/>
    <property type="evidence" value="ECO:0007669"/>
    <property type="project" value="TreeGrafter"/>
</dbReference>
<accession>A0A4R8ZHG6</accession>
<evidence type="ECO:0000256" key="2">
    <source>
        <dbReference type="ARBA" id="ARBA00023141"/>
    </source>
</evidence>
<name>A0A4R8ZHG6_9MICO</name>
<dbReference type="Gene3D" id="3.40.50.720">
    <property type="entry name" value="NAD(P)-binding Rossmann-like Domain"/>
    <property type="match status" value="1"/>
</dbReference>
<dbReference type="InterPro" id="IPR022893">
    <property type="entry name" value="Shikimate_DH_fam"/>
</dbReference>
<comment type="pathway">
    <text evidence="1">Metabolic intermediate biosynthesis; chorismate biosynthesis; chorismate from D-erythrose 4-phosphate and phosphoenolpyruvate: step 4/7.</text>
</comment>
<dbReference type="Pfam" id="PF08501">
    <property type="entry name" value="Shikimate_dh_N"/>
    <property type="match status" value="1"/>
</dbReference>
<keyword evidence="4" id="KW-0560">Oxidoreductase</keyword>
<dbReference type="InterPro" id="IPR013708">
    <property type="entry name" value="Shikimate_DH-bd_N"/>
</dbReference>
<sequence>MDSLTANRLAVLGSPIKHSRSPLVHRAAYRQLGLDWSYDAVEVKSGSLAMFLSKLEPEWRGLSLTMPLKQEVLPFIDDCDRVAQLTGSVNTVLLRRVKGRGTLSGFNTDVAGLVRALAESGVTQATHVTLLGAGATASSALMAAAELGAEFVTVLMRDARKAQPLVELGRTLGVVVDLQDFSGVSRVDSDVVISTLPGGTVLPSLLPLELRERAVLFDVAYSPWPSGVATSWQAAGGTVVNGLGMLLHQALIQVRVFVTADPFEPLSDEPSVLAAMRGALTRDTGFDDAVER</sequence>
<dbReference type="RefSeq" id="WP_134572280.1">
    <property type="nucleotide sequence ID" value="NZ_SOGT01000011.1"/>
</dbReference>
<dbReference type="CDD" id="cd01065">
    <property type="entry name" value="NAD_bind_Shikimate_DH"/>
    <property type="match status" value="1"/>
</dbReference>
<dbReference type="PANTHER" id="PTHR21089:SF1">
    <property type="entry name" value="BIFUNCTIONAL 3-DEHYDROQUINATE DEHYDRATASE_SHIKIMATE DEHYDROGENASE, CHLOROPLASTIC"/>
    <property type="match status" value="1"/>
</dbReference>
<evidence type="ECO:0000256" key="1">
    <source>
        <dbReference type="ARBA" id="ARBA00004871"/>
    </source>
</evidence>
<evidence type="ECO:0000259" key="3">
    <source>
        <dbReference type="Pfam" id="PF08501"/>
    </source>
</evidence>
<dbReference type="EMBL" id="SOGT01000011">
    <property type="protein sequence ID" value="TFD25895.1"/>
    <property type="molecule type" value="Genomic_DNA"/>
</dbReference>
<protein>
    <submittedName>
        <fullName evidence="4">Shikimate dehydrogenase</fullName>
        <ecNumber evidence="4">1.1.1.25</ecNumber>
    </submittedName>
</protein>
<dbReference type="Proteomes" id="UP000298424">
    <property type="component" value="Unassembled WGS sequence"/>
</dbReference>
<keyword evidence="5" id="KW-1185">Reference proteome</keyword>
<dbReference type="InterPro" id="IPR046346">
    <property type="entry name" value="Aminoacid_DH-like_N_sf"/>
</dbReference>
<dbReference type="GO" id="GO:0004764">
    <property type="term" value="F:shikimate 3-dehydrogenase (NADP+) activity"/>
    <property type="evidence" value="ECO:0007669"/>
    <property type="project" value="UniProtKB-EC"/>
</dbReference>
<evidence type="ECO:0000313" key="5">
    <source>
        <dbReference type="Proteomes" id="UP000298424"/>
    </source>
</evidence>
<dbReference type="GO" id="GO:0009073">
    <property type="term" value="P:aromatic amino acid family biosynthetic process"/>
    <property type="evidence" value="ECO:0007669"/>
    <property type="project" value="UniProtKB-KW"/>
</dbReference>
<dbReference type="InterPro" id="IPR036291">
    <property type="entry name" value="NAD(P)-bd_dom_sf"/>
</dbReference>
<gene>
    <name evidence="4" type="ORF">E3T27_08825</name>
</gene>
<feature type="domain" description="Shikimate dehydrogenase substrate binding N-terminal" evidence="3">
    <location>
        <begin position="11"/>
        <end position="92"/>
    </location>
</feature>
<proteinExistence type="predicted"/>
<reference evidence="4 5" key="1">
    <citation type="submission" date="2019-03" db="EMBL/GenBank/DDBJ databases">
        <title>Genomics of glacier-inhabiting Cryobacterium strains.</title>
        <authorList>
            <person name="Liu Q."/>
            <person name="Xin Y.-H."/>
        </authorList>
    </citation>
    <scope>NUCLEOTIDE SEQUENCE [LARGE SCALE GENOMIC DNA]</scope>
    <source>
        <strain evidence="4 5">TMT1-1</strain>
    </source>
</reference>
<evidence type="ECO:0000313" key="4">
    <source>
        <dbReference type="EMBL" id="TFD25895.1"/>
    </source>
</evidence>